<organism evidence="2">
    <name type="scientific">Solanum chilense</name>
    <name type="common">Tomato</name>
    <name type="synonym">Lycopersicon chilense</name>
    <dbReference type="NCBI Taxonomy" id="4083"/>
    <lineage>
        <taxon>Eukaryota</taxon>
        <taxon>Viridiplantae</taxon>
        <taxon>Streptophyta</taxon>
        <taxon>Embryophyta</taxon>
        <taxon>Tracheophyta</taxon>
        <taxon>Spermatophyta</taxon>
        <taxon>Magnoliopsida</taxon>
        <taxon>eudicotyledons</taxon>
        <taxon>Gunneridae</taxon>
        <taxon>Pentapetalae</taxon>
        <taxon>asterids</taxon>
        <taxon>lamiids</taxon>
        <taxon>Solanales</taxon>
        <taxon>Solanaceae</taxon>
        <taxon>Solanoideae</taxon>
        <taxon>Solaneae</taxon>
        <taxon>Solanum</taxon>
        <taxon>Solanum subgen. Lycopersicon</taxon>
    </lineage>
</organism>
<proteinExistence type="predicted"/>
<reference evidence="2" key="1">
    <citation type="submission" date="2019-05" db="EMBL/GenBank/DDBJ databases">
        <title>The de novo reference genome and transcriptome assemblies of the wild tomato species Solanum chilense.</title>
        <authorList>
            <person name="Stam R."/>
            <person name="Nosenko T."/>
            <person name="Hoerger A.C."/>
            <person name="Stephan W."/>
            <person name="Seidel M.A."/>
            <person name="Kuhn J.M.M."/>
            <person name="Haberer G."/>
            <person name="Tellier A."/>
        </authorList>
    </citation>
    <scope>NUCLEOTIDE SEQUENCE</scope>
    <source>
        <tissue evidence="2">Mature leaves</tissue>
    </source>
</reference>
<evidence type="ECO:0000256" key="1">
    <source>
        <dbReference type="SAM" id="MobiDB-lite"/>
    </source>
</evidence>
<protein>
    <submittedName>
        <fullName evidence="2">Uncharacterized protein</fullName>
    </submittedName>
</protein>
<feature type="region of interest" description="Disordered" evidence="1">
    <location>
        <begin position="46"/>
        <end position="83"/>
    </location>
</feature>
<evidence type="ECO:0000313" key="2">
    <source>
        <dbReference type="EMBL" id="TMW80906.1"/>
    </source>
</evidence>
<gene>
    <name evidence="2" type="ORF">EJD97_013827</name>
</gene>
<name>A0A6N2AF90_SOLCI</name>
<dbReference type="EMBL" id="RXGB01035545">
    <property type="protein sequence ID" value="TMW80906.1"/>
    <property type="molecule type" value="Genomic_DNA"/>
</dbReference>
<accession>A0A6N2AF90</accession>
<feature type="compositionally biased region" description="Basic and acidic residues" evidence="1">
    <location>
        <begin position="66"/>
        <end position="82"/>
    </location>
</feature>
<sequence length="96" mass="10611">MSKKCIETSRKSLRSVEGTISDEFHVPSFNISTQTPSPKIVKNMEPAIGSSAQSKVQKVKKKRCKDNRDSGKSEGKEEEGKIVETPSALIMTLLMK</sequence>
<comment type="caution">
    <text evidence="2">The sequence shown here is derived from an EMBL/GenBank/DDBJ whole genome shotgun (WGS) entry which is preliminary data.</text>
</comment>
<dbReference type="AlphaFoldDB" id="A0A6N2AF90"/>